<name>A0A8J7KJI3_9ACTN</name>
<evidence type="ECO:0008006" key="4">
    <source>
        <dbReference type="Google" id="ProtNLM"/>
    </source>
</evidence>
<evidence type="ECO:0000313" key="2">
    <source>
        <dbReference type="EMBL" id="MBG6135501.1"/>
    </source>
</evidence>
<dbReference type="Proteomes" id="UP000622552">
    <property type="component" value="Unassembled WGS sequence"/>
</dbReference>
<dbReference type="EMBL" id="JADOUF010000001">
    <property type="protein sequence ID" value="MBG6135501.1"/>
    <property type="molecule type" value="Genomic_DNA"/>
</dbReference>
<dbReference type="AlphaFoldDB" id="A0A8J7KJI3"/>
<sequence length="189" mass="20011">MRKTLTAILGAALFALTFAPTAAFAEPVAGPHCAVQLTAAGPVQHCFPTFRQAIAFGTNGAVADAPDEHAAATDPAFAAKVQSPVARQVFTLIGVEYDAANYTGNTFSVFRAAACTGPTTDVDKQVSDLDVIGWNDKVSSFATYNNCLADHFFLADFQSVHTGYLSSRATMPIVNGTNMNDNARSIRWS</sequence>
<keyword evidence="1" id="KW-0732">Signal</keyword>
<evidence type="ECO:0000256" key="1">
    <source>
        <dbReference type="SAM" id="SignalP"/>
    </source>
</evidence>
<protein>
    <recommendedName>
        <fullName evidence="4">Secreted protein</fullName>
    </recommendedName>
</protein>
<dbReference type="RefSeq" id="WP_197002600.1">
    <property type="nucleotide sequence ID" value="NZ_BONS01000002.1"/>
</dbReference>
<reference evidence="2" key="1">
    <citation type="submission" date="2020-11" db="EMBL/GenBank/DDBJ databases">
        <title>Sequencing the genomes of 1000 actinobacteria strains.</title>
        <authorList>
            <person name="Klenk H.-P."/>
        </authorList>
    </citation>
    <scope>NUCLEOTIDE SEQUENCE</scope>
    <source>
        <strain evidence="2">DSM 45356</strain>
    </source>
</reference>
<feature type="chain" id="PRO_5035255892" description="Secreted protein" evidence="1">
    <location>
        <begin position="26"/>
        <end position="189"/>
    </location>
</feature>
<feature type="signal peptide" evidence="1">
    <location>
        <begin position="1"/>
        <end position="25"/>
    </location>
</feature>
<proteinExistence type="predicted"/>
<accession>A0A8J7KJI3</accession>
<organism evidence="2 3">
    <name type="scientific">Longispora fulva</name>
    <dbReference type="NCBI Taxonomy" id="619741"/>
    <lineage>
        <taxon>Bacteria</taxon>
        <taxon>Bacillati</taxon>
        <taxon>Actinomycetota</taxon>
        <taxon>Actinomycetes</taxon>
        <taxon>Micromonosporales</taxon>
        <taxon>Micromonosporaceae</taxon>
        <taxon>Longispora</taxon>
    </lineage>
</organism>
<evidence type="ECO:0000313" key="3">
    <source>
        <dbReference type="Proteomes" id="UP000622552"/>
    </source>
</evidence>
<dbReference type="Gene3D" id="2.60.20.10">
    <property type="entry name" value="Crystallins"/>
    <property type="match status" value="1"/>
</dbReference>
<gene>
    <name evidence="2" type="ORF">IW245_001695</name>
</gene>
<keyword evidence="3" id="KW-1185">Reference proteome</keyword>
<comment type="caution">
    <text evidence="2">The sequence shown here is derived from an EMBL/GenBank/DDBJ whole genome shotgun (WGS) entry which is preliminary data.</text>
</comment>